<dbReference type="EMBL" id="KV907494">
    <property type="protein sequence ID" value="OOG00226.1"/>
    <property type="molecule type" value="Genomic_DNA"/>
</dbReference>
<feature type="region of interest" description="Disordered" evidence="1">
    <location>
        <begin position="1"/>
        <end position="40"/>
    </location>
</feature>
<organism evidence="2 3">
    <name type="scientific">Aspergillus carbonarius (strain ITEM 5010)</name>
    <dbReference type="NCBI Taxonomy" id="602072"/>
    <lineage>
        <taxon>Eukaryota</taxon>
        <taxon>Fungi</taxon>
        <taxon>Dikarya</taxon>
        <taxon>Ascomycota</taxon>
        <taxon>Pezizomycotina</taxon>
        <taxon>Eurotiomycetes</taxon>
        <taxon>Eurotiomycetidae</taxon>
        <taxon>Eurotiales</taxon>
        <taxon>Aspergillaceae</taxon>
        <taxon>Aspergillus</taxon>
        <taxon>Aspergillus subgen. Circumdati</taxon>
    </lineage>
</organism>
<evidence type="ECO:0000256" key="1">
    <source>
        <dbReference type="SAM" id="MobiDB-lite"/>
    </source>
</evidence>
<sequence>MSNSVQEFRNLIKQRQEERAPDIEDGMIRRDKPKHPIEGNGGAFELARTVLNAVSLASGPDYLAINQLPTFISPAD</sequence>
<accession>A0A1R3S0D8</accession>
<feature type="compositionally biased region" description="Basic and acidic residues" evidence="1">
    <location>
        <begin position="14"/>
        <end position="37"/>
    </location>
</feature>
<dbReference type="AlphaFoldDB" id="A0A1R3S0D8"/>
<proteinExistence type="predicted"/>
<gene>
    <name evidence="2" type="ORF">ASPCADRAFT_204124</name>
</gene>
<dbReference type="VEuPathDB" id="FungiDB:ASPCADRAFT_204124"/>
<keyword evidence="3" id="KW-1185">Reference proteome</keyword>
<dbReference type="Proteomes" id="UP000188318">
    <property type="component" value="Unassembled WGS sequence"/>
</dbReference>
<protein>
    <submittedName>
        <fullName evidence="2">Uncharacterized protein</fullName>
    </submittedName>
</protein>
<reference evidence="3" key="1">
    <citation type="journal article" date="2017" name="Genome Biol.">
        <title>Comparative genomics reveals high biological diversity and specific adaptations in the industrially and medically important fungal genus Aspergillus.</title>
        <authorList>
            <person name="de Vries R.P."/>
            <person name="Riley R."/>
            <person name="Wiebenga A."/>
            <person name="Aguilar-Osorio G."/>
            <person name="Amillis S."/>
            <person name="Uchima C.A."/>
            <person name="Anderluh G."/>
            <person name="Asadollahi M."/>
            <person name="Askin M."/>
            <person name="Barry K."/>
            <person name="Battaglia E."/>
            <person name="Bayram O."/>
            <person name="Benocci T."/>
            <person name="Braus-Stromeyer S.A."/>
            <person name="Caldana C."/>
            <person name="Canovas D."/>
            <person name="Cerqueira G.C."/>
            <person name="Chen F."/>
            <person name="Chen W."/>
            <person name="Choi C."/>
            <person name="Clum A."/>
            <person name="Dos Santos R.A."/>
            <person name="Damasio A.R."/>
            <person name="Diallinas G."/>
            <person name="Emri T."/>
            <person name="Fekete E."/>
            <person name="Flipphi M."/>
            <person name="Freyberg S."/>
            <person name="Gallo A."/>
            <person name="Gournas C."/>
            <person name="Habgood R."/>
            <person name="Hainaut M."/>
            <person name="Harispe M.L."/>
            <person name="Henrissat B."/>
            <person name="Hilden K.S."/>
            <person name="Hope R."/>
            <person name="Hossain A."/>
            <person name="Karabika E."/>
            <person name="Karaffa L."/>
            <person name="Karanyi Z."/>
            <person name="Krasevec N."/>
            <person name="Kuo A."/>
            <person name="Kusch H."/>
            <person name="LaButti K."/>
            <person name="Lagendijk E.L."/>
            <person name="Lapidus A."/>
            <person name="Levasseur A."/>
            <person name="Lindquist E."/>
            <person name="Lipzen A."/>
            <person name="Logrieco A.F."/>
            <person name="MacCabe A."/>
            <person name="Maekelae M.R."/>
            <person name="Malavazi I."/>
            <person name="Melin P."/>
            <person name="Meyer V."/>
            <person name="Mielnichuk N."/>
            <person name="Miskei M."/>
            <person name="Molnar A.P."/>
            <person name="Mule G."/>
            <person name="Ngan C.Y."/>
            <person name="Orejas M."/>
            <person name="Orosz E."/>
            <person name="Ouedraogo J.P."/>
            <person name="Overkamp K.M."/>
            <person name="Park H.-S."/>
            <person name="Perrone G."/>
            <person name="Piumi F."/>
            <person name="Punt P.J."/>
            <person name="Ram A.F."/>
            <person name="Ramon A."/>
            <person name="Rauscher S."/>
            <person name="Record E."/>
            <person name="Riano-Pachon D.M."/>
            <person name="Robert V."/>
            <person name="Roehrig J."/>
            <person name="Ruller R."/>
            <person name="Salamov A."/>
            <person name="Salih N.S."/>
            <person name="Samson R.A."/>
            <person name="Sandor E."/>
            <person name="Sanguinetti M."/>
            <person name="Schuetze T."/>
            <person name="Sepcic K."/>
            <person name="Shelest E."/>
            <person name="Sherlock G."/>
            <person name="Sophianopoulou V."/>
            <person name="Squina F.M."/>
            <person name="Sun H."/>
            <person name="Susca A."/>
            <person name="Todd R.B."/>
            <person name="Tsang A."/>
            <person name="Unkles S.E."/>
            <person name="van de Wiele N."/>
            <person name="van Rossen-Uffink D."/>
            <person name="Oliveira J.V."/>
            <person name="Vesth T.C."/>
            <person name="Visser J."/>
            <person name="Yu J.-H."/>
            <person name="Zhou M."/>
            <person name="Andersen M.R."/>
            <person name="Archer D.B."/>
            <person name="Baker S.E."/>
            <person name="Benoit I."/>
            <person name="Brakhage A.A."/>
            <person name="Braus G.H."/>
            <person name="Fischer R."/>
            <person name="Frisvad J.C."/>
            <person name="Goldman G.H."/>
            <person name="Houbraken J."/>
            <person name="Oakley B."/>
            <person name="Pocsi I."/>
            <person name="Scazzocchio C."/>
            <person name="Seiboth B."/>
            <person name="vanKuyk P.A."/>
            <person name="Wortman J."/>
            <person name="Dyer P.S."/>
            <person name="Grigoriev I.V."/>
        </authorList>
    </citation>
    <scope>NUCLEOTIDE SEQUENCE [LARGE SCALE GENOMIC DNA]</scope>
    <source>
        <strain evidence="3">ITEM 5010</strain>
    </source>
</reference>
<evidence type="ECO:0000313" key="3">
    <source>
        <dbReference type="Proteomes" id="UP000188318"/>
    </source>
</evidence>
<name>A0A1R3S0D8_ASPC5</name>
<evidence type="ECO:0000313" key="2">
    <source>
        <dbReference type="EMBL" id="OOG00226.1"/>
    </source>
</evidence>